<organism evidence="7 8">
    <name type="scientific">Acanthamoeba castellanii (strain ATCC 30010 / Neff)</name>
    <dbReference type="NCBI Taxonomy" id="1257118"/>
    <lineage>
        <taxon>Eukaryota</taxon>
        <taxon>Amoebozoa</taxon>
        <taxon>Discosea</taxon>
        <taxon>Longamoebia</taxon>
        <taxon>Centramoebida</taxon>
        <taxon>Acanthamoebidae</taxon>
        <taxon>Acanthamoeba</taxon>
    </lineage>
</organism>
<feature type="binding site" evidence="5">
    <location>
        <begin position="46"/>
        <end position="51"/>
    </location>
    <ligand>
        <name>GTP</name>
        <dbReference type="ChEBI" id="CHEBI:37565"/>
    </ligand>
</feature>
<keyword evidence="6" id="KW-0460">Magnesium</keyword>
<keyword evidence="3 5" id="KW-0342">GTP-binding</keyword>
<dbReference type="VEuPathDB" id="AmoebaDB:ACA1_388720"/>
<evidence type="ECO:0000256" key="3">
    <source>
        <dbReference type="ARBA" id="ARBA00023134"/>
    </source>
</evidence>
<dbReference type="OrthoDB" id="5817230at2759"/>
<accession>L8GDT3</accession>
<dbReference type="InterPro" id="IPR027417">
    <property type="entry name" value="P-loop_NTPase"/>
</dbReference>
<dbReference type="InterPro" id="IPR001019">
    <property type="entry name" value="Gprotein_alpha_su"/>
</dbReference>
<gene>
    <name evidence="7" type="ORF">ACA1_388720</name>
</gene>
<evidence type="ECO:0000313" key="7">
    <source>
        <dbReference type="EMBL" id="ELR11182.1"/>
    </source>
</evidence>
<evidence type="ECO:0000313" key="8">
    <source>
        <dbReference type="Proteomes" id="UP000011083"/>
    </source>
</evidence>
<dbReference type="PROSITE" id="PS51882">
    <property type="entry name" value="G_ALPHA"/>
    <property type="match status" value="1"/>
</dbReference>
<dbReference type="SUPFAM" id="SSF52540">
    <property type="entry name" value="P-loop containing nucleoside triphosphate hydrolases"/>
    <property type="match status" value="1"/>
</dbReference>
<evidence type="ECO:0000256" key="6">
    <source>
        <dbReference type="PIRSR" id="PIRSR601019-2"/>
    </source>
</evidence>
<dbReference type="STRING" id="1257118.L8GDT3"/>
<reference evidence="7 8" key="1">
    <citation type="journal article" date="2013" name="Genome Biol.">
        <title>Genome of Acanthamoeba castellanii highlights extensive lateral gene transfer and early evolution of tyrosine kinase signaling.</title>
        <authorList>
            <person name="Clarke M."/>
            <person name="Lohan A.J."/>
            <person name="Liu B."/>
            <person name="Lagkouvardos I."/>
            <person name="Roy S."/>
            <person name="Zafar N."/>
            <person name="Bertelli C."/>
            <person name="Schilde C."/>
            <person name="Kianianmomeni A."/>
            <person name="Burglin T.R."/>
            <person name="Frech C."/>
            <person name="Turcotte B."/>
            <person name="Kopec K.O."/>
            <person name="Synnott J.M."/>
            <person name="Choo C."/>
            <person name="Paponov I."/>
            <person name="Finkler A."/>
            <person name="Soon Heng Tan C."/>
            <person name="Hutchins A.P."/>
            <person name="Weinmeier T."/>
            <person name="Rattei T."/>
            <person name="Chu J.S."/>
            <person name="Gimenez G."/>
            <person name="Irimia M."/>
            <person name="Rigden D.J."/>
            <person name="Fitzpatrick D.A."/>
            <person name="Lorenzo-Morales J."/>
            <person name="Bateman A."/>
            <person name="Chiu C.H."/>
            <person name="Tang P."/>
            <person name="Hegemann P."/>
            <person name="Fromm H."/>
            <person name="Raoult D."/>
            <person name="Greub G."/>
            <person name="Miranda-Saavedra D."/>
            <person name="Chen N."/>
            <person name="Nash P."/>
            <person name="Ginger M.L."/>
            <person name="Horn M."/>
            <person name="Schaap P."/>
            <person name="Caler L."/>
            <person name="Loftus B."/>
        </authorList>
    </citation>
    <scope>NUCLEOTIDE SEQUENCE [LARGE SCALE GENOMIC DNA]</scope>
    <source>
        <strain evidence="7 8">Neff</strain>
    </source>
</reference>
<dbReference type="GO" id="GO:0001664">
    <property type="term" value="F:G protein-coupled receptor binding"/>
    <property type="evidence" value="ECO:0007669"/>
    <property type="project" value="TreeGrafter"/>
</dbReference>
<dbReference type="PANTHER" id="PTHR10218:SF302">
    <property type="entry name" value="GUANINE NUCLEOTIDE-BINDING PROTEIN ALPHA-5 SUBUNIT"/>
    <property type="match status" value="1"/>
</dbReference>
<sequence length="155" mass="17291">MGCTLGSMGGEDSKQKEKNKEINRLLEQQRKTLDNEIKLLLLGAGESGKSTIAKQMRIIFMKGWKEEEKLSYKPVIANNIITSMRTLCQACVDLQIAWGSDVDAAAKRMLGNDEFLIGGELNEQVASDVRSLWADEGIQKAFSRYAEFQLNDSAK</sequence>
<dbReference type="SUPFAM" id="SSF47895">
    <property type="entry name" value="Transducin (alpha subunit), insertion domain"/>
    <property type="match status" value="1"/>
</dbReference>
<evidence type="ECO:0000256" key="4">
    <source>
        <dbReference type="ARBA" id="ARBA00023224"/>
    </source>
</evidence>
<evidence type="ECO:0000256" key="5">
    <source>
        <dbReference type="PIRSR" id="PIRSR601019-1"/>
    </source>
</evidence>
<keyword evidence="2 5" id="KW-0547">Nucleotide-binding</keyword>
<name>L8GDT3_ACACF</name>
<dbReference type="AlphaFoldDB" id="L8GDT3"/>
<dbReference type="RefSeq" id="XP_004333195.1">
    <property type="nucleotide sequence ID" value="XM_004333147.1"/>
</dbReference>
<dbReference type="OMA" id="RTMGCAQ"/>
<dbReference type="GO" id="GO:0046872">
    <property type="term" value="F:metal ion binding"/>
    <property type="evidence" value="ECO:0007669"/>
    <property type="project" value="UniProtKB-KW"/>
</dbReference>
<dbReference type="Proteomes" id="UP000011083">
    <property type="component" value="Unassembled WGS sequence"/>
</dbReference>
<dbReference type="GO" id="GO:0031683">
    <property type="term" value="F:G-protein beta/gamma-subunit complex binding"/>
    <property type="evidence" value="ECO:0007669"/>
    <property type="project" value="InterPro"/>
</dbReference>
<dbReference type="GeneID" id="14911654"/>
<dbReference type="GO" id="GO:0005525">
    <property type="term" value="F:GTP binding"/>
    <property type="evidence" value="ECO:0007669"/>
    <property type="project" value="UniProtKB-KW"/>
</dbReference>
<dbReference type="GO" id="GO:0003924">
    <property type="term" value="F:GTPase activity"/>
    <property type="evidence" value="ECO:0007669"/>
    <property type="project" value="InterPro"/>
</dbReference>
<dbReference type="Pfam" id="PF00503">
    <property type="entry name" value="G-alpha"/>
    <property type="match status" value="1"/>
</dbReference>
<dbReference type="GO" id="GO:0005834">
    <property type="term" value="C:heterotrimeric G-protein complex"/>
    <property type="evidence" value="ECO:0007669"/>
    <property type="project" value="TreeGrafter"/>
</dbReference>
<dbReference type="Gene3D" id="3.40.50.300">
    <property type="entry name" value="P-loop containing nucleotide triphosphate hydrolases"/>
    <property type="match status" value="1"/>
</dbReference>
<dbReference type="EMBL" id="KB008156">
    <property type="protein sequence ID" value="ELR11182.1"/>
    <property type="molecule type" value="Genomic_DNA"/>
</dbReference>
<proteinExistence type="predicted"/>
<keyword evidence="1 6" id="KW-0479">Metal-binding</keyword>
<dbReference type="Gene3D" id="1.10.400.10">
    <property type="entry name" value="GI Alpha 1, domain 2-like"/>
    <property type="match status" value="1"/>
</dbReference>
<dbReference type="GO" id="GO:0007188">
    <property type="term" value="P:adenylate cyclase-modulating G protein-coupled receptor signaling pathway"/>
    <property type="evidence" value="ECO:0007669"/>
    <property type="project" value="TreeGrafter"/>
</dbReference>
<dbReference type="GO" id="GO:0005737">
    <property type="term" value="C:cytoplasm"/>
    <property type="evidence" value="ECO:0007669"/>
    <property type="project" value="TreeGrafter"/>
</dbReference>
<feature type="binding site" evidence="5">
    <location>
        <begin position="152"/>
        <end position="153"/>
    </location>
    <ligand>
        <name>GTP</name>
        <dbReference type="ChEBI" id="CHEBI:37565"/>
    </ligand>
</feature>
<protein>
    <submittedName>
        <fullName evidence="7">Guanine nucleotide binding protein (G protein), alpha inhibiting activity polypeptide 3, putative</fullName>
    </submittedName>
</protein>
<dbReference type="KEGG" id="acan:ACA1_388720"/>
<keyword evidence="4" id="KW-0807">Transducer</keyword>
<feature type="binding site" evidence="6">
    <location>
        <position position="50"/>
    </location>
    <ligand>
        <name>Mg(2+)</name>
        <dbReference type="ChEBI" id="CHEBI:18420"/>
    </ligand>
</feature>
<keyword evidence="8" id="KW-1185">Reference proteome</keyword>
<evidence type="ECO:0000256" key="2">
    <source>
        <dbReference type="ARBA" id="ARBA00022741"/>
    </source>
</evidence>
<dbReference type="InterPro" id="IPR011025">
    <property type="entry name" value="GproteinA_insert"/>
</dbReference>
<dbReference type="SMART" id="SM00275">
    <property type="entry name" value="G_alpha"/>
    <property type="match status" value="1"/>
</dbReference>
<evidence type="ECO:0000256" key="1">
    <source>
        <dbReference type="ARBA" id="ARBA00022723"/>
    </source>
</evidence>
<dbReference type="PANTHER" id="PTHR10218">
    <property type="entry name" value="GTP-BINDING PROTEIN ALPHA SUBUNIT"/>
    <property type="match status" value="1"/>
</dbReference>